<sequence>MSFVRSRINLSQPSQPSVSPSYSGTLRIPTRASRKVGSDFSRSCEEPYAFPHLMNLQVQISGSCERPTSVASNFFARSARERYYALYPTSTASPPDVSRKRF</sequence>
<keyword evidence="3" id="KW-1185">Reference proteome</keyword>
<feature type="compositionally biased region" description="Low complexity" evidence="1">
    <location>
        <begin position="11"/>
        <end position="23"/>
    </location>
</feature>
<evidence type="ECO:0000313" key="3">
    <source>
        <dbReference type="Proteomes" id="UP000620124"/>
    </source>
</evidence>
<gene>
    <name evidence="2" type="ORF">MVEN_00081500</name>
</gene>
<dbReference type="EMBL" id="JACAZI010000001">
    <property type="protein sequence ID" value="KAF7372221.1"/>
    <property type="molecule type" value="Genomic_DNA"/>
</dbReference>
<evidence type="ECO:0000256" key="1">
    <source>
        <dbReference type="SAM" id="MobiDB-lite"/>
    </source>
</evidence>
<accession>A0A8H7DI55</accession>
<evidence type="ECO:0000313" key="2">
    <source>
        <dbReference type="EMBL" id="KAF7372221.1"/>
    </source>
</evidence>
<name>A0A8H7DI55_9AGAR</name>
<comment type="caution">
    <text evidence="2">The sequence shown here is derived from an EMBL/GenBank/DDBJ whole genome shotgun (WGS) entry which is preliminary data.</text>
</comment>
<dbReference type="AlphaFoldDB" id="A0A8H7DI55"/>
<dbReference type="OrthoDB" id="3116011at2759"/>
<feature type="region of interest" description="Disordered" evidence="1">
    <location>
        <begin position="1"/>
        <end position="26"/>
    </location>
</feature>
<dbReference type="Proteomes" id="UP000620124">
    <property type="component" value="Unassembled WGS sequence"/>
</dbReference>
<organism evidence="2 3">
    <name type="scientific">Mycena venus</name>
    <dbReference type="NCBI Taxonomy" id="2733690"/>
    <lineage>
        <taxon>Eukaryota</taxon>
        <taxon>Fungi</taxon>
        <taxon>Dikarya</taxon>
        <taxon>Basidiomycota</taxon>
        <taxon>Agaricomycotina</taxon>
        <taxon>Agaricomycetes</taxon>
        <taxon>Agaricomycetidae</taxon>
        <taxon>Agaricales</taxon>
        <taxon>Marasmiineae</taxon>
        <taxon>Mycenaceae</taxon>
        <taxon>Mycena</taxon>
    </lineage>
</organism>
<protein>
    <submittedName>
        <fullName evidence="2">Uncharacterized protein</fullName>
    </submittedName>
</protein>
<reference evidence="2" key="1">
    <citation type="submission" date="2020-05" db="EMBL/GenBank/DDBJ databases">
        <title>Mycena genomes resolve the evolution of fungal bioluminescence.</title>
        <authorList>
            <person name="Tsai I.J."/>
        </authorList>
    </citation>
    <scope>NUCLEOTIDE SEQUENCE</scope>
    <source>
        <strain evidence="2">CCC161011</strain>
    </source>
</reference>
<proteinExistence type="predicted"/>